<sequence>MAKFLALLFVALVALALVEACAPPGMMCSSDSDCCGTFVCNPWAGRCTGAKWNGPYGNDNGNGNGRPW</sequence>
<proteinExistence type="predicted"/>
<dbReference type="PhylomeDB" id="E2B985"/>
<dbReference type="AlphaFoldDB" id="E2B985"/>
<dbReference type="OMA" id="VCNPWAG"/>
<evidence type="ECO:0000256" key="1">
    <source>
        <dbReference type="SAM" id="SignalP"/>
    </source>
</evidence>
<reference evidence="2 3" key="1">
    <citation type="journal article" date="2010" name="Science">
        <title>Genomic comparison of the ants Camponotus floridanus and Harpegnathos saltator.</title>
        <authorList>
            <person name="Bonasio R."/>
            <person name="Zhang G."/>
            <person name="Ye C."/>
            <person name="Mutti N.S."/>
            <person name="Fang X."/>
            <person name="Qin N."/>
            <person name="Donahue G."/>
            <person name="Yang P."/>
            <person name="Li Q."/>
            <person name="Li C."/>
            <person name="Zhang P."/>
            <person name="Huang Z."/>
            <person name="Berger S.L."/>
            <person name="Reinberg D."/>
            <person name="Wang J."/>
            <person name="Liebig J."/>
        </authorList>
    </citation>
    <scope>NUCLEOTIDE SEQUENCE [LARGE SCALE GENOMIC DNA]</scope>
    <source>
        <strain evidence="2 3">R22 G/1</strain>
    </source>
</reference>
<dbReference type="KEGG" id="hst:109504719"/>
<feature type="signal peptide" evidence="1">
    <location>
        <begin position="1"/>
        <end position="20"/>
    </location>
</feature>
<accession>E2B985</accession>
<feature type="chain" id="PRO_5003158063" evidence="1">
    <location>
        <begin position="21"/>
        <end position="68"/>
    </location>
</feature>
<name>E2B985_HARSA</name>
<evidence type="ECO:0000313" key="3">
    <source>
        <dbReference type="Proteomes" id="UP000008237"/>
    </source>
</evidence>
<keyword evidence="3" id="KW-1185">Reference proteome</keyword>
<dbReference type="Proteomes" id="UP000008237">
    <property type="component" value="Unassembled WGS sequence"/>
</dbReference>
<dbReference type="EMBL" id="GL446473">
    <property type="protein sequence ID" value="EFN87733.1"/>
    <property type="molecule type" value="Genomic_DNA"/>
</dbReference>
<dbReference type="OrthoDB" id="7553093at2759"/>
<protein>
    <submittedName>
        <fullName evidence="2">Uncharacterized protein</fullName>
    </submittedName>
</protein>
<gene>
    <name evidence="2" type="ORF">EAI_02661</name>
</gene>
<evidence type="ECO:0000313" key="2">
    <source>
        <dbReference type="EMBL" id="EFN87733.1"/>
    </source>
</evidence>
<keyword evidence="1" id="KW-0732">Signal</keyword>
<organism evidence="3">
    <name type="scientific">Harpegnathos saltator</name>
    <name type="common">Jerdon's jumping ant</name>
    <dbReference type="NCBI Taxonomy" id="610380"/>
    <lineage>
        <taxon>Eukaryota</taxon>
        <taxon>Metazoa</taxon>
        <taxon>Ecdysozoa</taxon>
        <taxon>Arthropoda</taxon>
        <taxon>Hexapoda</taxon>
        <taxon>Insecta</taxon>
        <taxon>Pterygota</taxon>
        <taxon>Neoptera</taxon>
        <taxon>Endopterygota</taxon>
        <taxon>Hymenoptera</taxon>
        <taxon>Apocrita</taxon>
        <taxon>Aculeata</taxon>
        <taxon>Formicoidea</taxon>
        <taxon>Formicidae</taxon>
        <taxon>Ponerinae</taxon>
        <taxon>Ponerini</taxon>
        <taxon>Harpegnathos</taxon>
    </lineage>
</organism>
<dbReference type="InParanoid" id="E2B985"/>